<keyword evidence="3" id="KW-1185">Reference proteome</keyword>
<proteinExistence type="predicted"/>
<name>A0ABD3HJ26_9MARC</name>
<accession>A0ABD3HJ26</accession>
<feature type="compositionally biased region" description="Basic and acidic residues" evidence="1">
    <location>
        <begin position="89"/>
        <end position="98"/>
    </location>
</feature>
<reference evidence="2 3" key="1">
    <citation type="submission" date="2024-09" db="EMBL/GenBank/DDBJ databases">
        <title>Chromosome-scale assembly of Riccia sorocarpa.</title>
        <authorList>
            <person name="Paukszto L."/>
        </authorList>
    </citation>
    <scope>NUCLEOTIDE SEQUENCE [LARGE SCALE GENOMIC DNA]</scope>
    <source>
        <strain evidence="2">LP-2024</strain>
        <tissue evidence="2">Aerial parts of the thallus</tissue>
    </source>
</reference>
<comment type="caution">
    <text evidence="2">The sequence shown here is derived from an EMBL/GenBank/DDBJ whole genome shotgun (WGS) entry which is preliminary data.</text>
</comment>
<organism evidence="2 3">
    <name type="scientific">Riccia sorocarpa</name>
    <dbReference type="NCBI Taxonomy" id="122646"/>
    <lineage>
        <taxon>Eukaryota</taxon>
        <taxon>Viridiplantae</taxon>
        <taxon>Streptophyta</taxon>
        <taxon>Embryophyta</taxon>
        <taxon>Marchantiophyta</taxon>
        <taxon>Marchantiopsida</taxon>
        <taxon>Marchantiidae</taxon>
        <taxon>Marchantiales</taxon>
        <taxon>Ricciaceae</taxon>
        <taxon>Riccia</taxon>
    </lineage>
</organism>
<evidence type="ECO:0008006" key="4">
    <source>
        <dbReference type="Google" id="ProtNLM"/>
    </source>
</evidence>
<feature type="region of interest" description="Disordered" evidence="1">
    <location>
        <begin position="72"/>
        <end position="98"/>
    </location>
</feature>
<evidence type="ECO:0000313" key="2">
    <source>
        <dbReference type="EMBL" id="KAL3691532.1"/>
    </source>
</evidence>
<protein>
    <recommendedName>
        <fullName evidence="4">GIY-YIG homing endonuclease</fullName>
    </recommendedName>
</protein>
<evidence type="ECO:0000313" key="3">
    <source>
        <dbReference type="Proteomes" id="UP001633002"/>
    </source>
</evidence>
<sequence>MYYCTVGDCRMENSRRKAVEHHIKKGHGLSIAYERIRRGGIEKWKARAVLGGAEMSKRRILHRNTVFDWAPIDEGVSIPQPQPQSPESTKSKDATQNE</sequence>
<gene>
    <name evidence="2" type="ORF">R1sor_005183</name>
</gene>
<evidence type="ECO:0000256" key="1">
    <source>
        <dbReference type="SAM" id="MobiDB-lite"/>
    </source>
</evidence>
<dbReference type="AlphaFoldDB" id="A0ABD3HJ26"/>
<dbReference type="EMBL" id="JBJQOH010000003">
    <property type="protein sequence ID" value="KAL3691532.1"/>
    <property type="molecule type" value="Genomic_DNA"/>
</dbReference>
<dbReference type="Proteomes" id="UP001633002">
    <property type="component" value="Unassembled WGS sequence"/>
</dbReference>